<feature type="domain" description="PH" evidence="6">
    <location>
        <begin position="611"/>
        <end position="729"/>
    </location>
</feature>
<dbReference type="GO" id="GO:0005802">
    <property type="term" value="C:trans-Golgi network"/>
    <property type="evidence" value="ECO:0007669"/>
    <property type="project" value="TreeGrafter"/>
</dbReference>
<dbReference type="PROSITE" id="PS50105">
    <property type="entry name" value="SAM_DOMAIN"/>
    <property type="match status" value="1"/>
</dbReference>
<feature type="region of interest" description="Disordered" evidence="4">
    <location>
        <begin position="881"/>
        <end position="942"/>
    </location>
</feature>
<dbReference type="SUPFAM" id="SSF50044">
    <property type="entry name" value="SH3-domain"/>
    <property type="match status" value="1"/>
</dbReference>
<dbReference type="GO" id="GO:0001881">
    <property type="term" value="P:receptor recycling"/>
    <property type="evidence" value="ECO:0007669"/>
    <property type="project" value="TreeGrafter"/>
</dbReference>
<dbReference type="GO" id="GO:0042147">
    <property type="term" value="P:retrograde transport, endosome to Golgi"/>
    <property type="evidence" value="ECO:0007669"/>
    <property type="project" value="TreeGrafter"/>
</dbReference>
<feature type="region of interest" description="Disordered" evidence="4">
    <location>
        <begin position="508"/>
        <end position="577"/>
    </location>
</feature>
<feature type="compositionally biased region" description="Polar residues" evidence="4">
    <location>
        <begin position="881"/>
        <end position="906"/>
    </location>
</feature>
<reference evidence="8 9" key="1">
    <citation type="submission" date="2016-02" db="EMBL/GenBank/DDBJ databases">
        <title>Comparative genomic and transcriptomic foundation for Pichia pastoris.</title>
        <authorList>
            <person name="Love K.R."/>
            <person name="Shah K.A."/>
            <person name="Whittaker C.A."/>
            <person name="Wu J."/>
            <person name="Bartlett M.C."/>
            <person name="Ma D."/>
            <person name="Leeson R.L."/>
            <person name="Priest M."/>
            <person name="Young S.K."/>
            <person name="Love J.C."/>
        </authorList>
    </citation>
    <scope>NUCLEOTIDE SEQUENCE [LARGE SCALE GENOMIC DNA]</scope>
    <source>
        <strain evidence="8 9">ATCC 28485</strain>
    </source>
</reference>
<accession>A0A1B2J9G0</accession>
<dbReference type="GO" id="GO:0005769">
    <property type="term" value="C:early endosome"/>
    <property type="evidence" value="ECO:0007669"/>
    <property type="project" value="TreeGrafter"/>
</dbReference>
<evidence type="ECO:0000259" key="7">
    <source>
        <dbReference type="PROSITE" id="PS50105"/>
    </source>
</evidence>
<feature type="compositionally biased region" description="Pro residues" evidence="4">
    <location>
        <begin position="329"/>
        <end position="338"/>
    </location>
</feature>
<protein>
    <submittedName>
        <fullName evidence="8">BA75_01714T0</fullName>
    </submittedName>
</protein>
<dbReference type="SMART" id="SM00454">
    <property type="entry name" value="SAM"/>
    <property type="match status" value="1"/>
</dbReference>
<name>A0A1B2J9G0_PICPA</name>
<evidence type="ECO:0000313" key="9">
    <source>
        <dbReference type="Proteomes" id="UP000094565"/>
    </source>
</evidence>
<dbReference type="Gene3D" id="2.30.29.30">
    <property type="entry name" value="Pleckstrin-homology domain (PH domain)/Phosphotyrosine-binding domain (PTB)"/>
    <property type="match status" value="1"/>
</dbReference>
<feature type="compositionally biased region" description="Low complexity" evidence="4">
    <location>
        <begin position="549"/>
        <end position="562"/>
    </location>
</feature>
<dbReference type="Gene3D" id="1.10.150.50">
    <property type="entry name" value="Transcription Factor, Ets-1"/>
    <property type="match status" value="1"/>
</dbReference>
<dbReference type="SMART" id="SM00233">
    <property type="entry name" value="PH"/>
    <property type="match status" value="1"/>
</dbReference>
<feature type="region of interest" description="Disordered" evidence="4">
    <location>
        <begin position="415"/>
        <end position="456"/>
    </location>
</feature>
<feature type="compositionally biased region" description="Polar residues" evidence="4">
    <location>
        <begin position="839"/>
        <end position="852"/>
    </location>
</feature>
<dbReference type="EMBL" id="CP014584">
    <property type="protein sequence ID" value="ANZ74630.1"/>
    <property type="molecule type" value="Genomic_DNA"/>
</dbReference>
<feature type="region of interest" description="Disordered" evidence="4">
    <location>
        <begin position="86"/>
        <end position="172"/>
    </location>
</feature>
<dbReference type="InterPro" id="IPR001660">
    <property type="entry name" value="SAM"/>
</dbReference>
<feature type="compositionally biased region" description="Basic and acidic residues" evidence="4">
    <location>
        <begin position="774"/>
        <end position="792"/>
    </location>
</feature>
<evidence type="ECO:0000256" key="4">
    <source>
        <dbReference type="SAM" id="MobiDB-lite"/>
    </source>
</evidence>
<sequence length="942" mass="104212">MYSSRISSPNTQVQVPENGTVVGQLYQVIKDFNARLGDELTLTRGEQVEVISDDSEYNDGWYLGKNLSTGQVGLYPKDFTKIIQNDSHRPSLLRSRSRKMQSSNSSSFPNTPNFQPFPKFPKASGTPNSSANSASQELGSVSELQNTSQGSVDYTTTTVNGSGLEQRQSSVKKTMNDIDRALEELTAEKASTPKFSSSPLNHTLNPLDVEQWTPEDVTTYFSSLSFDVQSAGQFARHKINGSILLQLELSYLKELDIQSFGTRFEIFKEIEELRRLQKNPRNTRTPQPETPRHEQNSHPFTPYHERKRSQSMDQAYATPNYPLKSVSIAPPPISPPKLPHSAGSSAPESPGGDFTSPRRAPEPPIEPPQVAYRSYQFGANPSTPNNTQTPPLLPHQRKFSHSRAASSLYTFETNHQRNVSSVSQRSQLQGAGSRVHSRNPSESQRRKSSVDVKDKTHRRYSSVFSFMSNNASTPHLNPENEPVSKRSSLINALTSPSKISLLRYKEAKGKKNGADDLTTFSDANDDSNSADTSVLELKSPKINRRSVSAKESSNNNSSSFTSDVEKESTKRTVSDVRPKQLTKTLTYRKKNQTSAFQEGIRMVTPQEASKTADFSGWMSKKGSLGQWKHRYFTLHHTRLSYFSSLKDTQEKGLIDITSHKVLPSKETDDTFSALYAATTGKGNYFFKLVPPAPGSRKGLTFTQQKIHYFALETRDDLRKWMAALMKATIELDESIPVISSCATPTVSLDRAQEILARNREYAMLKDMELEKEGKALEEREGTPVSKAQEKSGENSSLKTDDNLDDFGFITLSPVDPSLGSLTVDDSAKGLNDSKDALGNSGQEADSVNTSTESPLIAKPKMRISTTSPMATGALISPKSVQGSFDSDVSSPRTHSLRQNGRATPTVTMLEPPVIPGLDKKEKNGSGMLSGVRRVVSNKRFNK</sequence>
<feature type="region of interest" description="Disordered" evidence="4">
    <location>
        <begin position="774"/>
        <end position="799"/>
    </location>
</feature>
<dbReference type="InterPro" id="IPR036028">
    <property type="entry name" value="SH3-like_dom_sf"/>
</dbReference>
<dbReference type="SMART" id="SM00326">
    <property type="entry name" value="SH3"/>
    <property type="match status" value="1"/>
</dbReference>
<dbReference type="InterPro" id="IPR001452">
    <property type="entry name" value="SH3_domain"/>
</dbReference>
<feature type="compositionally biased region" description="Low complexity" evidence="4">
    <location>
        <begin position="416"/>
        <end position="429"/>
    </location>
</feature>
<gene>
    <name evidence="8" type="primary">BOI2</name>
    <name evidence="8" type="ORF">ATY40_BA7501714</name>
</gene>
<dbReference type="PANTHER" id="PTHR22902:SF27">
    <property type="entry name" value="PLECKSTRIN HOMOLOGY DOMAIN-CONTAINING FAMILY A MEMBER 3"/>
    <property type="match status" value="1"/>
</dbReference>
<dbReference type="OrthoDB" id="73680at2759"/>
<evidence type="ECO:0000256" key="1">
    <source>
        <dbReference type="ARBA" id="ARBA00022443"/>
    </source>
</evidence>
<dbReference type="Pfam" id="PF07647">
    <property type="entry name" value="SAM_2"/>
    <property type="match status" value="1"/>
</dbReference>
<dbReference type="InterPro" id="IPR011993">
    <property type="entry name" value="PH-like_dom_sf"/>
</dbReference>
<feature type="compositionally biased region" description="Low complexity" evidence="4">
    <location>
        <begin position="380"/>
        <end position="390"/>
    </location>
</feature>
<keyword evidence="1 3" id="KW-0728">SH3 domain</keyword>
<dbReference type="PROSITE" id="PS50002">
    <property type="entry name" value="SH3"/>
    <property type="match status" value="1"/>
</dbReference>
<dbReference type="Pfam" id="PF14604">
    <property type="entry name" value="SH3_9"/>
    <property type="match status" value="1"/>
</dbReference>
<feature type="region of interest" description="Disordered" evidence="4">
    <location>
        <begin position="832"/>
        <end position="852"/>
    </location>
</feature>
<organism evidence="8 9">
    <name type="scientific">Komagataella pastoris</name>
    <name type="common">Yeast</name>
    <name type="synonym">Pichia pastoris</name>
    <dbReference type="NCBI Taxonomy" id="4922"/>
    <lineage>
        <taxon>Eukaryota</taxon>
        <taxon>Fungi</taxon>
        <taxon>Dikarya</taxon>
        <taxon>Ascomycota</taxon>
        <taxon>Saccharomycotina</taxon>
        <taxon>Pichiomycetes</taxon>
        <taxon>Pichiales</taxon>
        <taxon>Pichiaceae</taxon>
        <taxon>Komagataella</taxon>
    </lineage>
</organism>
<feature type="compositionally biased region" description="Basic and acidic residues" evidence="4">
    <location>
        <begin position="443"/>
        <end position="454"/>
    </location>
</feature>
<evidence type="ECO:0000313" key="8">
    <source>
        <dbReference type="EMBL" id="ANZ74630.1"/>
    </source>
</evidence>
<feature type="domain" description="SAM" evidence="7">
    <location>
        <begin position="212"/>
        <end position="276"/>
    </location>
</feature>
<dbReference type="AlphaFoldDB" id="A0A1B2J9G0"/>
<dbReference type="InterPro" id="IPR001849">
    <property type="entry name" value="PH_domain"/>
</dbReference>
<feature type="domain" description="SH3" evidence="5">
    <location>
        <begin position="21"/>
        <end position="85"/>
    </location>
</feature>
<feature type="compositionally biased region" description="Low complexity" evidence="4">
    <location>
        <begin position="339"/>
        <end position="352"/>
    </location>
</feature>
<dbReference type="GO" id="GO:0055037">
    <property type="term" value="C:recycling endosome"/>
    <property type="evidence" value="ECO:0007669"/>
    <property type="project" value="TreeGrafter"/>
</dbReference>
<dbReference type="SUPFAM" id="SSF47769">
    <property type="entry name" value="SAM/Pointed domain"/>
    <property type="match status" value="1"/>
</dbReference>
<evidence type="ECO:0000256" key="3">
    <source>
        <dbReference type="PROSITE-ProRule" id="PRU00192"/>
    </source>
</evidence>
<dbReference type="InterPro" id="IPR013761">
    <property type="entry name" value="SAM/pointed_sf"/>
</dbReference>
<feature type="compositionally biased region" description="Polar residues" evidence="4">
    <location>
        <begin position="125"/>
        <end position="172"/>
    </location>
</feature>
<dbReference type="PROSITE" id="PS50003">
    <property type="entry name" value="PH_DOMAIN"/>
    <property type="match status" value="1"/>
</dbReference>
<feature type="compositionally biased region" description="Basic and acidic residues" evidence="4">
    <location>
        <begin position="563"/>
        <end position="577"/>
    </location>
</feature>
<proteinExistence type="predicted"/>
<evidence type="ECO:0000259" key="5">
    <source>
        <dbReference type="PROSITE" id="PS50002"/>
    </source>
</evidence>
<dbReference type="GO" id="GO:0005829">
    <property type="term" value="C:cytosol"/>
    <property type="evidence" value="ECO:0007669"/>
    <property type="project" value="GOC"/>
</dbReference>
<dbReference type="InterPro" id="IPR045188">
    <property type="entry name" value="Boi1/Boi2-like"/>
</dbReference>
<feature type="compositionally biased region" description="Low complexity" evidence="4">
    <location>
        <begin position="90"/>
        <end position="122"/>
    </location>
</feature>
<dbReference type="Pfam" id="PF00169">
    <property type="entry name" value="PH"/>
    <property type="match status" value="1"/>
</dbReference>
<dbReference type="Gene3D" id="2.30.30.40">
    <property type="entry name" value="SH3 Domains"/>
    <property type="match status" value="1"/>
</dbReference>
<dbReference type="CDD" id="cd09535">
    <property type="entry name" value="SAM_BOI-like_fungal"/>
    <property type="match status" value="1"/>
</dbReference>
<dbReference type="GO" id="GO:0007032">
    <property type="term" value="P:endosome organization"/>
    <property type="evidence" value="ECO:0007669"/>
    <property type="project" value="TreeGrafter"/>
</dbReference>
<dbReference type="CDD" id="cd13316">
    <property type="entry name" value="PH_Boi"/>
    <property type="match status" value="1"/>
</dbReference>
<feature type="region of interest" description="Disordered" evidence="4">
    <location>
        <begin position="465"/>
        <end position="484"/>
    </location>
</feature>
<feature type="region of interest" description="Disordered" evidence="4">
    <location>
        <begin position="277"/>
        <end position="401"/>
    </location>
</feature>
<evidence type="ECO:0000256" key="2">
    <source>
        <dbReference type="ARBA" id="ARBA00022553"/>
    </source>
</evidence>
<feature type="compositionally biased region" description="Polar residues" evidence="4">
    <location>
        <begin position="465"/>
        <end position="475"/>
    </location>
</feature>
<evidence type="ECO:0000259" key="6">
    <source>
        <dbReference type="PROSITE" id="PS50003"/>
    </source>
</evidence>
<dbReference type="PANTHER" id="PTHR22902">
    <property type="entry name" value="SESQUIPEDALIAN"/>
    <property type="match status" value="1"/>
</dbReference>
<dbReference type="Proteomes" id="UP000094565">
    <property type="component" value="Chromosome 1"/>
</dbReference>
<keyword evidence="9" id="KW-1185">Reference proteome</keyword>
<dbReference type="SUPFAM" id="SSF50729">
    <property type="entry name" value="PH domain-like"/>
    <property type="match status" value="1"/>
</dbReference>
<keyword evidence="2" id="KW-0597">Phosphoprotein</keyword>